<evidence type="ECO:0000256" key="1">
    <source>
        <dbReference type="SAM" id="SignalP"/>
    </source>
</evidence>
<accession>A0AAV7W5H7</accession>
<evidence type="ECO:0000313" key="2">
    <source>
        <dbReference type="EMBL" id="KAJ1207878.1"/>
    </source>
</evidence>
<evidence type="ECO:0000313" key="3">
    <source>
        <dbReference type="Proteomes" id="UP001066276"/>
    </source>
</evidence>
<keyword evidence="1" id="KW-0732">Signal</keyword>
<proteinExistence type="predicted"/>
<feature type="chain" id="PRO_5043630811" description="Secreted protein" evidence="1">
    <location>
        <begin position="18"/>
        <end position="106"/>
    </location>
</feature>
<dbReference type="AlphaFoldDB" id="A0AAV7W5H7"/>
<dbReference type="EMBL" id="JANPWB010000002">
    <property type="protein sequence ID" value="KAJ1207878.1"/>
    <property type="molecule type" value="Genomic_DNA"/>
</dbReference>
<keyword evidence="3" id="KW-1185">Reference proteome</keyword>
<reference evidence="2" key="1">
    <citation type="journal article" date="2022" name="bioRxiv">
        <title>Sequencing and chromosome-scale assembly of the giantPleurodeles waltlgenome.</title>
        <authorList>
            <person name="Brown T."/>
            <person name="Elewa A."/>
            <person name="Iarovenko S."/>
            <person name="Subramanian E."/>
            <person name="Araus A.J."/>
            <person name="Petzold A."/>
            <person name="Susuki M."/>
            <person name="Suzuki K.-i.T."/>
            <person name="Hayashi T."/>
            <person name="Toyoda A."/>
            <person name="Oliveira C."/>
            <person name="Osipova E."/>
            <person name="Leigh N.D."/>
            <person name="Simon A."/>
            <person name="Yun M.H."/>
        </authorList>
    </citation>
    <scope>NUCLEOTIDE SEQUENCE</scope>
    <source>
        <strain evidence="2">20211129_DDA</strain>
        <tissue evidence="2">Liver</tissue>
    </source>
</reference>
<sequence length="106" mass="11458">MERFLQCLLISGPVVYAASFSSRGAGVHTDGVGAFIMEQVRGFFWDNWGTASARGVADFSIFLPDTGLRCLPLARAGVAFLQQAVLTRPEACNAFLWPGMWSSVAL</sequence>
<evidence type="ECO:0008006" key="4">
    <source>
        <dbReference type="Google" id="ProtNLM"/>
    </source>
</evidence>
<name>A0AAV7W5H7_PLEWA</name>
<comment type="caution">
    <text evidence="2">The sequence shown here is derived from an EMBL/GenBank/DDBJ whole genome shotgun (WGS) entry which is preliminary data.</text>
</comment>
<protein>
    <recommendedName>
        <fullName evidence="4">Secreted protein</fullName>
    </recommendedName>
</protein>
<organism evidence="2 3">
    <name type="scientific">Pleurodeles waltl</name>
    <name type="common">Iberian ribbed newt</name>
    <dbReference type="NCBI Taxonomy" id="8319"/>
    <lineage>
        <taxon>Eukaryota</taxon>
        <taxon>Metazoa</taxon>
        <taxon>Chordata</taxon>
        <taxon>Craniata</taxon>
        <taxon>Vertebrata</taxon>
        <taxon>Euteleostomi</taxon>
        <taxon>Amphibia</taxon>
        <taxon>Batrachia</taxon>
        <taxon>Caudata</taxon>
        <taxon>Salamandroidea</taxon>
        <taxon>Salamandridae</taxon>
        <taxon>Pleurodelinae</taxon>
        <taxon>Pleurodeles</taxon>
    </lineage>
</organism>
<gene>
    <name evidence="2" type="ORF">NDU88_003268</name>
</gene>
<feature type="signal peptide" evidence="1">
    <location>
        <begin position="1"/>
        <end position="17"/>
    </location>
</feature>
<dbReference type="Proteomes" id="UP001066276">
    <property type="component" value="Chromosome 1_2"/>
</dbReference>